<proteinExistence type="predicted"/>
<comment type="caution">
    <text evidence="2">The sequence shown here is derived from an EMBL/GenBank/DDBJ whole genome shotgun (WGS) entry which is preliminary data.</text>
</comment>
<protein>
    <submittedName>
        <fullName evidence="2">Uncharacterized protein</fullName>
    </submittedName>
</protein>
<evidence type="ECO:0000313" key="3">
    <source>
        <dbReference type="Proteomes" id="UP001295684"/>
    </source>
</evidence>
<organism evidence="2 3">
    <name type="scientific">Euplotes crassus</name>
    <dbReference type="NCBI Taxonomy" id="5936"/>
    <lineage>
        <taxon>Eukaryota</taxon>
        <taxon>Sar</taxon>
        <taxon>Alveolata</taxon>
        <taxon>Ciliophora</taxon>
        <taxon>Intramacronucleata</taxon>
        <taxon>Spirotrichea</taxon>
        <taxon>Hypotrichia</taxon>
        <taxon>Euplotida</taxon>
        <taxon>Euplotidae</taxon>
        <taxon>Moneuplotes</taxon>
    </lineage>
</organism>
<dbReference type="Pfam" id="PF10199">
    <property type="entry name" value="Adaptin_binding"/>
    <property type="match status" value="1"/>
</dbReference>
<dbReference type="Proteomes" id="UP001295684">
    <property type="component" value="Unassembled WGS sequence"/>
</dbReference>
<dbReference type="EMBL" id="CAMPGE010013118">
    <property type="protein sequence ID" value="CAI2371861.1"/>
    <property type="molecule type" value="Genomic_DNA"/>
</dbReference>
<dbReference type="Gene3D" id="3.40.50.11960">
    <property type="match status" value="1"/>
</dbReference>
<accession>A0AAD1XGV9</accession>
<evidence type="ECO:0000256" key="1">
    <source>
        <dbReference type="SAM" id="MobiDB-lite"/>
    </source>
</evidence>
<feature type="region of interest" description="Disordered" evidence="1">
    <location>
        <begin position="210"/>
        <end position="264"/>
    </location>
</feature>
<dbReference type="AlphaFoldDB" id="A0AAD1XGV9"/>
<dbReference type="InterPro" id="IPR019341">
    <property type="entry name" value="Alpha/Gamma-adaptin-bd_p34"/>
</dbReference>
<feature type="compositionally biased region" description="Basic and acidic residues" evidence="1">
    <location>
        <begin position="220"/>
        <end position="251"/>
    </location>
</feature>
<reference evidence="2" key="1">
    <citation type="submission" date="2023-07" db="EMBL/GenBank/DDBJ databases">
        <authorList>
            <consortium name="AG Swart"/>
            <person name="Singh M."/>
            <person name="Singh A."/>
            <person name="Seah K."/>
            <person name="Emmerich C."/>
        </authorList>
    </citation>
    <scope>NUCLEOTIDE SEQUENCE</scope>
    <source>
        <strain evidence="2">DP1</strain>
    </source>
</reference>
<keyword evidence="3" id="KW-1185">Reference proteome</keyword>
<gene>
    <name evidence="2" type="ORF">ECRASSUSDP1_LOCUS13186</name>
</gene>
<sequence length="371" mass="43342">MSLPKILVIYKEKECTRTLSQLLALIQYMCPLGEISEKQELSIEDIKEGQEYDVHISTKYYDADAQIVFYHYHPDDIDDIDDIVSAVDNLNIVIHLFEQEEELDDYLKFVLAFSKKVEAEMSLLVHNSEKDKLEDKYEKLIHTLCIDIFLEFMRTNIQQKFDNPIIEKQGMLSEGKVGMDRLIEALQCNMWPNMVRKPMDDLKAQMMRELQREEEDEKIEEVKEETMNEEKTLEEEKQETSSANELKDEQNSNKTPVYSDPLNPLLPIPDYAKTCHETNPNNFEEEERNLDELGSLMAQVKTLKESVKGMTLEERRENAENMIKKIAGFMNLGDDEDLFDSDDDPEYNKIISAKIDEEEAKNKLKPSEEKE</sequence>
<evidence type="ECO:0000313" key="2">
    <source>
        <dbReference type="EMBL" id="CAI2371861.1"/>
    </source>
</evidence>
<dbReference type="PANTHER" id="PTHR14659">
    <property type="entry name" value="ALPHA- AND GAMMA-ADAPTIN-BINDING PROTEIN P34"/>
    <property type="match status" value="1"/>
</dbReference>
<dbReference type="PANTHER" id="PTHR14659:SF1">
    <property type="entry name" value="ALPHA- AND GAMMA-ADAPTIN-BINDING PROTEIN P34"/>
    <property type="match status" value="1"/>
</dbReference>
<name>A0AAD1XGV9_EUPCR</name>